<evidence type="ECO:0000313" key="3">
    <source>
        <dbReference type="Proteomes" id="UP001500457"/>
    </source>
</evidence>
<dbReference type="Proteomes" id="UP001500457">
    <property type="component" value="Unassembled WGS sequence"/>
</dbReference>
<protein>
    <submittedName>
        <fullName evidence="2">Uncharacterized protein</fullName>
    </submittedName>
</protein>
<gene>
    <name evidence="2" type="ORF">GCM10023203_07120</name>
</gene>
<evidence type="ECO:0000313" key="2">
    <source>
        <dbReference type="EMBL" id="GAA4862161.1"/>
    </source>
</evidence>
<evidence type="ECO:0000256" key="1">
    <source>
        <dbReference type="SAM" id="Phobius"/>
    </source>
</evidence>
<comment type="caution">
    <text evidence="2">The sequence shown here is derived from an EMBL/GenBank/DDBJ whole genome shotgun (WGS) entry which is preliminary data.</text>
</comment>
<keyword evidence="1" id="KW-0472">Membrane</keyword>
<keyword evidence="1" id="KW-1133">Transmembrane helix</keyword>
<keyword evidence="1" id="KW-0812">Transmembrane</keyword>
<proteinExistence type="predicted"/>
<keyword evidence="3" id="KW-1185">Reference proteome</keyword>
<dbReference type="RefSeq" id="WP_274232763.1">
    <property type="nucleotide sequence ID" value="NZ_BAABHQ010000001.1"/>
</dbReference>
<dbReference type="EMBL" id="BAABHQ010000001">
    <property type="protein sequence ID" value="GAA4862161.1"/>
    <property type="molecule type" value="Genomic_DNA"/>
</dbReference>
<accession>A0ABP9DWG8</accession>
<name>A0ABP9DWG8_9PSEU</name>
<reference evidence="3" key="1">
    <citation type="journal article" date="2019" name="Int. J. Syst. Evol. Microbiol.">
        <title>The Global Catalogue of Microorganisms (GCM) 10K type strain sequencing project: providing services to taxonomists for standard genome sequencing and annotation.</title>
        <authorList>
            <consortium name="The Broad Institute Genomics Platform"/>
            <consortium name="The Broad Institute Genome Sequencing Center for Infectious Disease"/>
            <person name="Wu L."/>
            <person name="Ma J."/>
        </authorList>
    </citation>
    <scope>NUCLEOTIDE SEQUENCE [LARGE SCALE GENOMIC DNA]</scope>
    <source>
        <strain evidence="3">JCM 17983</strain>
    </source>
</reference>
<organism evidence="2 3">
    <name type="scientific">Actinomycetospora straminea</name>
    <dbReference type="NCBI Taxonomy" id="663607"/>
    <lineage>
        <taxon>Bacteria</taxon>
        <taxon>Bacillati</taxon>
        <taxon>Actinomycetota</taxon>
        <taxon>Actinomycetes</taxon>
        <taxon>Pseudonocardiales</taxon>
        <taxon>Pseudonocardiaceae</taxon>
        <taxon>Actinomycetospora</taxon>
    </lineage>
</organism>
<feature type="transmembrane region" description="Helical" evidence="1">
    <location>
        <begin position="24"/>
        <end position="45"/>
    </location>
</feature>
<sequence length="73" mass="7534">MADDPHPPDTARGRAGRRVLVPRWVTVFVLVVLAIALALLVHTIVGGGSHGPAQHGSAALVHVGTVPTRVAMS</sequence>